<dbReference type="SUPFAM" id="SSF141868">
    <property type="entry name" value="EAL domain-like"/>
    <property type="match status" value="1"/>
</dbReference>
<sequence length="405" mass="44134">MKHPKIRGIFQFFTFHLIYYLYVILHADIVFDHQCPDVILAVIKNTRLLVVSPTLELGRAFQNELLSAGIVTLVVRNLHHTGLVRAFRPHAAILDPAIDPLALPDDIRAPLADVALASTGRRGAKNIGNCGALDWPLDAAAVRSWLECSQTSAPDSRDFADGLLDFIALGFEFADNLAVNFELRSSLNSARIVGYDAVPSLHVCRGVPHNAILRAVERSHLEDEYCTFLIDMALTLWRQLHVAGRAAPIGVRLPASALLHTRLPSTIDSQTLAAGAPIGAIRVDVNLPSSLENARICLDALKPLRRAGIRTGVVIGDSAAIAIEWLRRAGIEEARFDSIELRRAEGKAFSRIVHLQDIAAIKRAGLACTAEGIGSECDLETCLSLGIEIGQGRHWGYPMPMEVIV</sequence>
<keyword evidence="1" id="KW-0472">Membrane</keyword>
<reference evidence="3 4" key="1">
    <citation type="submission" date="2018-09" db="EMBL/GenBank/DDBJ databases">
        <authorList>
            <person name="Zhu H."/>
        </authorList>
    </citation>
    <scope>NUCLEOTIDE SEQUENCE [LARGE SCALE GENOMIC DNA]</scope>
    <source>
        <strain evidence="3 4">K2R01-6</strain>
    </source>
</reference>
<evidence type="ECO:0000259" key="2">
    <source>
        <dbReference type="PROSITE" id="PS50883"/>
    </source>
</evidence>
<evidence type="ECO:0000313" key="4">
    <source>
        <dbReference type="Proteomes" id="UP000286100"/>
    </source>
</evidence>
<dbReference type="InterPro" id="IPR035919">
    <property type="entry name" value="EAL_sf"/>
</dbReference>
<dbReference type="Gene3D" id="3.20.20.450">
    <property type="entry name" value="EAL domain"/>
    <property type="match status" value="1"/>
</dbReference>
<dbReference type="PROSITE" id="PS50883">
    <property type="entry name" value="EAL"/>
    <property type="match status" value="1"/>
</dbReference>
<comment type="caution">
    <text evidence="3">The sequence shown here is derived from an EMBL/GenBank/DDBJ whole genome shotgun (WGS) entry which is preliminary data.</text>
</comment>
<keyword evidence="1" id="KW-1133">Transmembrane helix</keyword>
<keyword evidence="1" id="KW-0812">Transmembrane</keyword>
<name>A0A418WJN4_9SPHN</name>
<dbReference type="EMBL" id="QYUM01000003">
    <property type="protein sequence ID" value="RJF90257.1"/>
    <property type="molecule type" value="Genomic_DNA"/>
</dbReference>
<proteinExistence type="predicted"/>
<evidence type="ECO:0000313" key="3">
    <source>
        <dbReference type="EMBL" id="RJF90257.1"/>
    </source>
</evidence>
<dbReference type="OrthoDB" id="1673646at2"/>
<dbReference type="InterPro" id="IPR001633">
    <property type="entry name" value="EAL_dom"/>
</dbReference>
<keyword evidence="4" id="KW-1185">Reference proteome</keyword>
<gene>
    <name evidence="3" type="ORF">D3876_08235</name>
</gene>
<organism evidence="3 4">
    <name type="scientific">Sphingomonas cavernae</name>
    <dbReference type="NCBI Taxonomy" id="2320861"/>
    <lineage>
        <taxon>Bacteria</taxon>
        <taxon>Pseudomonadati</taxon>
        <taxon>Pseudomonadota</taxon>
        <taxon>Alphaproteobacteria</taxon>
        <taxon>Sphingomonadales</taxon>
        <taxon>Sphingomonadaceae</taxon>
        <taxon>Sphingomonas</taxon>
    </lineage>
</organism>
<protein>
    <submittedName>
        <fullName evidence="3">EAL domain-containing protein</fullName>
    </submittedName>
</protein>
<accession>A0A418WJN4</accession>
<feature type="domain" description="EAL" evidence="2">
    <location>
        <begin position="160"/>
        <end position="405"/>
    </location>
</feature>
<evidence type="ECO:0000256" key="1">
    <source>
        <dbReference type="SAM" id="Phobius"/>
    </source>
</evidence>
<dbReference type="Pfam" id="PF00563">
    <property type="entry name" value="EAL"/>
    <property type="match status" value="1"/>
</dbReference>
<dbReference type="AlphaFoldDB" id="A0A418WJN4"/>
<feature type="transmembrane region" description="Helical" evidence="1">
    <location>
        <begin position="12"/>
        <end position="31"/>
    </location>
</feature>
<dbReference type="Proteomes" id="UP000286100">
    <property type="component" value="Unassembled WGS sequence"/>
</dbReference>